<evidence type="ECO:0000256" key="4">
    <source>
        <dbReference type="ARBA" id="ARBA00022989"/>
    </source>
</evidence>
<gene>
    <name evidence="7" type="ORF">LADA_0C10264G</name>
</gene>
<dbReference type="Pfam" id="PF04930">
    <property type="entry name" value="FUN14"/>
    <property type="match status" value="1"/>
</dbReference>
<reference evidence="8" key="1">
    <citation type="submission" date="2016-03" db="EMBL/GenBank/DDBJ databases">
        <authorList>
            <person name="Devillers H."/>
        </authorList>
    </citation>
    <scope>NUCLEOTIDE SEQUENCE [LARGE SCALE GENOMIC DNA]</scope>
</reference>
<dbReference type="Proteomes" id="UP000190274">
    <property type="component" value="Chromosome C"/>
</dbReference>
<evidence type="ECO:0000256" key="3">
    <source>
        <dbReference type="ARBA" id="ARBA00022692"/>
    </source>
</evidence>
<keyword evidence="5 6" id="KW-0472">Membrane</keyword>
<evidence type="ECO:0000256" key="6">
    <source>
        <dbReference type="SAM" id="Phobius"/>
    </source>
</evidence>
<keyword evidence="8" id="KW-1185">Reference proteome</keyword>
<feature type="transmembrane region" description="Helical" evidence="6">
    <location>
        <begin position="136"/>
        <end position="169"/>
    </location>
</feature>
<evidence type="ECO:0000313" key="7">
    <source>
        <dbReference type="EMBL" id="SCU83227.1"/>
    </source>
</evidence>
<dbReference type="InterPro" id="IPR007014">
    <property type="entry name" value="FUN14"/>
</dbReference>
<protein>
    <submittedName>
        <fullName evidence="7">LADA_0C10264g1_1</fullName>
    </submittedName>
</protein>
<keyword evidence="3 6" id="KW-0812">Transmembrane</keyword>
<evidence type="ECO:0000256" key="5">
    <source>
        <dbReference type="ARBA" id="ARBA00023136"/>
    </source>
</evidence>
<dbReference type="GO" id="GO:0016020">
    <property type="term" value="C:membrane"/>
    <property type="evidence" value="ECO:0007669"/>
    <property type="project" value="UniProtKB-SubCell"/>
</dbReference>
<dbReference type="EMBL" id="LT598459">
    <property type="protein sequence ID" value="SCU83227.1"/>
    <property type="molecule type" value="Genomic_DNA"/>
</dbReference>
<evidence type="ECO:0000313" key="8">
    <source>
        <dbReference type="Proteomes" id="UP000190274"/>
    </source>
</evidence>
<name>A0A1G4J0W1_9SACH</name>
<dbReference type="OrthoDB" id="3990500at2759"/>
<dbReference type="STRING" id="1266660.A0A1G4J0W1"/>
<proteinExistence type="inferred from homology"/>
<sequence length="222" mass="24558">MLRNLVKKERLTLSTSSIFHSLSTMYMLKPFYVQKTGLFQAKRILQFSCGTFKSLSTRPIAQNIGNLQLRSPIMLGIAVATSLSLVLPQISSKHVIRSDTILDVKQRHKSLPEEVGLPLQSHATTNRRLYYKEMCLGSIVGLVTGVVVGKISTALVFIAACGLLGVQWLENRGLISKNSTVGLSKYVIKTGKDSVDFNTLIWNKTSFKVPFLITFILAAVNI</sequence>
<evidence type="ECO:0000256" key="2">
    <source>
        <dbReference type="ARBA" id="ARBA00009160"/>
    </source>
</evidence>
<comment type="similarity">
    <text evidence="2">Belongs to the FUN14 family.</text>
</comment>
<comment type="subcellular location">
    <subcellularLocation>
        <location evidence="1">Membrane</location>
    </subcellularLocation>
</comment>
<dbReference type="AlphaFoldDB" id="A0A1G4J0W1"/>
<accession>A0A1G4J0W1</accession>
<keyword evidence="4 6" id="KW-1133">Transmembrane helix</keyword>
<organism evidence="7 8">
    <name type="scientific">Lachancea dasiensis</name>
    <dbReference type="NCBI Taxonomy" id="1072105"/>
    <lineage>
        <taxon>Eukaryota</taxon>
        <taxon>Fungi</taxon>
        <taxon>Dikarya</taxon>
        <taxon>Ascomycota</taxon>
        <taxon>Saccharomycotina</taxon>
        <taxon>Saccharomycetes</taxon>
        <taxon>Saccharomycetales</taxon>
        <taxon>Saccharomycetaceae</taxon>
        <taxon>Lachancea</taxon>
    </lineage>
</organism>
<evidence type="ECO:0000256" key="1">
    <source>
        <dbReference type="ARBA" id="ARBA00004370"/>
    </source>
</evidence>